<dbReference type="Pfam" id="PF04851">
    <property type="entry name" value="ResIII"/>
    <property type="match status" value="1"/>
</dbReference>
<evidence type="ECO:0000256" key="3">
    <source>
        <dbReference type="ARBA" id="ARBA00022806"/>
    </source>
</evidence>
<organism evidence="7 8">
    <name type="scientific">Candidatus Magasanikbacteria bacterium RIFOXYD2_FULL_41_14</name>
    <dbReference type="NCBI Taxonomy" id="1798709"/>
    <lineage>
        <taxon>Bacteria</taxon>
        <taxon>Candidatus Magasanikiibacteriota</taxon>
    </lineage>
</organism>
<dbReference type="Proteomes" id="UP000178254">
    <property type="component" value="Unassembled WGS sequence"/>
</dbReference>
<reference evidence="7 8" key="1">
    <citation type="journal article" date="2016" name="Nat. Commun.">
        <title>Thousands of microbial genomes shed light on interconnected biogeochemical processes in an aquifer system.</title>
        <authorList>
            <person name="Anantharaman K."/>
            <person name="Brown C.T."/>
            <person name="Hug L.A."/>
            <person name="Sharon I."/>
            <person name="Castelle C.J."/>
            <person name="Probst A.J."/>
            <person name="Thomas B.C."/>
            <person name="Singh A."/>
            <person name="Wilkins M.J."/>
            <person name="Karaoz U."/>
            <person name="Brodie E.L."/>
            <person name="Williams K.H."/>
            <person name="Hubbard S.S."/>
            <person name="Banfield J.F."/>
        </authorList>
    </citation>
    <scope>NUCLEOTIDE SEQUENCE [LARGE SCALE GENOMIC DNA]</scope>
</reference>
<dbReference type="Pfam" id="PF00271">
    <property type="entry name" value="Helicase_C"/>
    <property type="match status" value="1"/>
</dbReference>
<gene>
    <name evidence="7" type="ORF">A2538_03495</name>
</gene>
<dbReference type="InterPro" id="IPR027417">
    <property type="entry name" value="P-loop_NTPase"/>
</dbReference>
<dbReference type="EMBL" id="MFRE01000015">
    <property type="protein sequence ID" value="OGH93905.1"/>
    <property type="molecule type" value="Genomic_DNA"/>
</dbReference>
<dbReference type="GO" id="GO:0004386">
    <property type="term" value="F:helicase activity"/>
    <property type="evidence" value="ECO:0007669"/>
    <property type="project" value="UniProtKB-KW"/>
</dbReference>
<dbReference type="InterPro" id="IPR001650">
    <property type="entry name" value="Helicase_C-like"/>
</dbReference>
<protein>
    <recommendedName>
        <fullName evidence="9">Restriction endonuclease subunit R</fullName>
    </recommendedName>
</protein>
<dbReference type="GO" id="GO:0005524">
    <property type="term" value="F:ATP binding"/>
    <property type="evidence" value="ECO:0007669"/>
    <property type="project" value="UniProtKB-KW"/>
</dbReference>
<evidence type="ECO:0000256" key="2">
    <source>
        <dbReference type="ARBA" id="ARBA00022801"/>
    </source>
</evidence>
<evidence type="ECO:0000313" key="8">
    <source>
        <dbReference type="Proteomes" id="UP000178254"/>
    </source>
</evidence>
<dbReference type="GO" id="GO:0016787">
    <property type="term" value="F:hydrolase activity"/>
    <property type="evidence" value="ECO:0007669"/>
    <property type="project" value="UniProtKB-KW"/>
</dbReference>
<evidence type="ECO:0000313" key="7">
    <source>
        <dbReference type="EMBL" id="OGH93905.1"/>
    </source>
</evidence>
<dbReference type="CDD" id="cd18785">
    <property type="entry name" value="SF2_C"/>
    <property type="match status" value="1"/>
</dbReference>
<name>A0A1F6PCL3_9BACT</name>
<dbReference type="SMART" id="SM00487">
    <property type="entry name" value="DEXDc"/>
    <property type="match status" value="1"/>
</dbReference>
<accession>A0A1F6PCL3</accession>
<dbReference type="PANTHER" id="PTHR11274">
    <property type="entry name" value="RAD25/XP-B DNA REPAIR HELICASE"/>
    <property type="match status" value="1"/>
</dbReference>
<keyword evidence="1" id="KW-0547">Nucleotide-binding</keyword>
<evidence type="ECO:0000259" key="5">
    <source>
        <dbReference type="PROSITE" id="PS51192"/>
    </source>
</evidence>
<dbReference type="PANTHER" id="PTHR11274:SF0">
    <property type="entry name" value="GENERAL TRANSCRIPTION AND DNA REPAIR FACTOR IIH HELICASE SUBUNIT XPB"/>
    <property type="match status" value="1"/>
</dbReference>
<dbReference type="CDD" id="cd17926">
    <property type="entry name" value="DEXHc_RE"/>
    <property type="match status" value="1"/>
</dbReference>
<evidence type="ECO:0000256" key="1">
    <source>
        <dbReference type="ARBA" id="ARBA00022741"/>
    </source>
</evidence>
<evidence type="ECO:0000259" key="6">
    <source>
        <dbReference type="PROSITE" id="PS51194"/>
    </source>
</evidence>
<keyword evidence="4" id="KW-0067">ATP-binding</keyword>
<evidence type="ECO:0008006" key="9">
    <source>
        <dbReference type="Google" id="ProtNLM"/>
    </source>
</evidence>
<dbReference type="PROSITE" id="PS51192">
    <property type="entry name" value="HELICASE_ATP_BIND_1"/>
    <property type="match status" value="1"/>
</dbReference>
<dbReference type="InterPro" id="IPR014001">
    <property type="entry name" value="Helicase_ATP-bd"/>
</dbReference>
<dbReference type="Pfam" id="PF22548">
    <property type="entry name" value="AEP-TOTE"/>
    <property type="match status" value="1"/>
</dbReference>
<dbReference type="AlphaFoldDB" id="A0A1F6PCL3"/>
<evidence type="ECO:0000256" key="4">
    <source>
        <dbReference type="ARBA" id="ARBA00022840"/>
    </source>
</evidence>
<dbReference type="GO" id="GO:0003677">
    <property type="term" value="F:DNA binding"/>
    <property type="evidence" value="ECO:0007669"/>
    <property type="project" value="InterPro"/>
</dbReference>
<comment type="caution">
    <text evidence="7">The sequence shown here is derived from an EMBL/GenBank/DDBJ whole genome shotgun (WGS) entry which is preliminary data.</text>
</comment>
<keyword evidence="3" id="KW-0347">Helicase</keyword>
<dbReference type="InterPro" id="IPR050615">
    <property type="entry name" value="ATP-dep_DNA_Helicase"/>
</dbReference>
<dbReference type="InterPro" id="IPR054347">
    <property type="entry name" value="TOTE_primase"/>
</dbReference>
<dbReference type="Gene3D" id="3.40.50.300">
    <property type="entry name" value="P-loop containing nucleotide triphosphate hydrolases"/>
    <property type="match status" value="2"/>
</dbReference>
<dbReference type="InterPro" id="IPR006935">
    <property type="entry name" value="Helicase/UvrB_N"/>
</dbReference>
<proteinExistence type="predicted"/>
<sequence length="715" mass="82219">MLSPQDKINIYKSIFIGRTDVFAQHWISWDGKKQGWFPVHTDRANTAYAPFTDSVLENHLRGNKIVGIYPLLTNNTSWFVAADFDGDHWQKEVVAIMLVCKEYNLPIYVERSRSGNGAHVWWFFETPYPAFKSRLIFLRLLSLSNSIDPLDGERSFDRIFPNQDYLSGKGLGNLIALPLQGVARKNDNTVFLDTENNFSPFVDQWDFLRTIQKIVTATLDELYAKLIEQKKITTSIIKYTGSDLSITVGTHIVIPKLFVFKELATFLGEQLNFFNTEYAVKQRMGLSTYGTERYFKMIEKDDANILLPRGFLGSLLHFLNEQKIPYHITDERHQDKPINYDFSCSLFDYQTIALNAFKNSNTGILVAPPGSGKTIMGLALVAKKKQPALILVHRKQIFNQWLERIENFLGIPKKKIGQIVGVKKKIQIPITVAMVQSLSRLENIRELANQFGTVIVDECHHMPAKMFRQIIIKLKPAYLYGLTATPTRKRNDERLIYIYLGEIIHEVKNTQNNSISEKLVAKTAITKFYEKPSVSIIIKTTTLNFPFKISVRNSQPVIKSLCFDTTRNQQIINDIIQSAQSGEKCLVLTERKEHVDIMAEYLKRDFEIITMTGGLTASKKQEKEKQILSGHFQIIIATGQLVGEGVHFPHLDSLFLVYPFSFEGKLAQYIGRILHSDSLAKTVYDYRDELVPYFERMYKQRKKYYNKHYPPETIA</sequence>
<feature type="domain" description="Helicase ATP-binding" evidence="5">
    <location>
        <begin position="354"/>
        <end position="504"/>
    </location>
</feature>
<dbReference type="SUPFAM" id="SSF52540">
    <property type="entry name" value="P-loop containing nucleoside triphosphate hydrolases"/>
    <property type="match status" value="2"/>
</dbReference>
<dbReference type="STRING" id="1798709.A2538_03495"/>
<dbReference type="PROSITE" id="PS51194">
    <property type="entry name" value="HELICASE_CTER"/>
    <property type="match status" value="1"/>
</dbReference>
<feature type="domain" description="Helicase C-terminal" evidence="6">
    <location>
        <begin position="571"/>
        <end position="715"/>
    </location>
</feature>
<keyword evidence="2" id="KW-0378">Hydrolase</keyword>